<feature type="domain" description="DUF4179" evidence="2">
    <location>
        <begin position="35"/>
        <end position="129"/>
    </location>
</feature>
<reference evidence="4" key="1">
    <citation type="submission" date="2019-12" db="EMBL/GenBank/DDBJ databases">
        <title>Clostridiaceae gen. nov. sp. nov., isolated from sediment in Xinjiang, China.</title>
        <authorList>
            <person name="Zhang R."/>
        </authorList>
    </citation>
    <scope>NUCLEOTIDE SEQUENCE</scope>
    <source>
        <strain evidence="4">D2Q-11</strain>
    </source>
</reference>
<comment type="caution">
    <text evidence="4">The sequence shown here is derived from an EMBL/GenBank/DDBJ whole genome shotgun (WGS) entry which is preliminary data.</text>
</comment>
<dbReference type="Pfam" id="PF13786">
    <property type="entry name" value="DUF4179"/>
    <property type="match status" value="1"/>
</dbReference>
<dbReference type="EMBL" id="WSFT01000028">
    <property type="protein sequence ID" value="MBS4538070.1"/>
    <property type="molecule type" value="Genomic_DNA"/>
</dbReference>
<organism evidence="4 5">
    <name type="scientific">Anaeromonas frigoriresistens</name>
    <dbReference type="NCBI Taxonomy" id="2683708"/>
    <lineage>
        <taxon>Bacteria</taxon>
        <taxon>Bacillati</taxon>
        <taxon>Bacillota</taxon>
        <taxon>Tissierellia</taxon>
        <taxon>Tissierellales</taxon>
        <taxon>Thermohalobacteraceae</taxon>
        <taxon>Anaeromonas</taxon>
    </lineage>
</organism>
<keyword evidence="5" id="KW-1185">Reference proteome</keyword>
<protein>
    <submittedName>
        <fullName evidence="4">DUF4179 domain-containing protein</fullName>
    </submittedName>
</protein>
<dbReference type="AlphaFoldDB" id="A0A942Z8M7"/>
<evidence type="ECO:0000313" key="4">
    <source>
        <dbReference type="EMBL" id="MBS4538070.1"/>
    </source>
</evidence>
<dbReference type="Proteomes" id="UP000724672">
    <property type="component" value="Unassembled WGS sequence"/>
</dbReference>
<proteinExistence type="predicted"/>
<keyword evidence="1" id="KW-0472">Membrane</keyword>
<dbReference type="RefSeq" id="WP_203365995.1">
    <property type="nucleotide sequence ID" value="NZ_WSFT01000028.1"/>
</dbReference>
<dbReference type="Pfam" id="PF18705">
    <property type="entry name" value="DUF5643"/>
    <property type="match status" value="1"/>
</dbReference>
<feature type="domain" description="DUF5643" evidence="3">
    <location>
        <begin position="243"/>
        <end position="346"/>
    </location>
</feature>
<accession>A0A942Z8M7</accession>
<keyword evidence="1" id="KW-0812">Transmembrane</keyword>
<evidence type="ECO:0000313" key="5">
    <source>
        <dbReference type="Proteomes" id="UP000724672"/>
    </source>
</evidence>
<evidence type="ECO:0000256" key="1">
    <source>
        <dbReference type="SAM" id="Phobius"/>
    </source>
</evidence>
<dbReference type="InterPro" id="IPR040680">
    <property type="entry name" value="DUF5643"/>
</dbReference>
<dbReference type="InterPro" id="IPR025436">
    <property type="entry name" value="DUF4179"/>
</dbReference>
<gene>
    <name evidence="4" type="ORF">GOQ27_06330</name>
</gene>
<sequence>MKFDDYKDKYDNIEIPDNIEEFISKGIDEGKKSKKKKNIKILSTIAASVLIVIFTISIRISPAFADMVRKLPLGDAIVRFISDDKGLQLAQEYDYIQHVGKSDEQEGLVLTVDDFVMDQKRVLLFYSIENKGDHKYIGFESMDFYDENGNRLFLEYNRLGYSSFPNMMEEENRKISRVKNVYRHEDIPWKIPEEITMKVKFKEWDSPQDYKTILNSTEETGAVLDSTWEVTFKVNKEKFEYEKKVYDLNKEIDIAGQKVTIAKLIQHPITTEVEIEYDEKNSKYIFDLYNFRVIDEKGEYRNSFGGEFSKIKQSRIIESNYLNEPKDLTIAFDGIYAVDKDNLQLNIDIKEEKILNPIDDKLKIIDIEEKDDVYNIELGINFSEEELNNLIMSSSDFAISSDDGISTREYGKVREEEKEKGYNYFYKVEVDKDKVSDNIIKIPISYYPNIIKEDIRIKVK</sequence>
<dbReference type="Gene3D" id="2.60.40.1630">
    <property type="entry name" value="bacillus anthracis domain"/>
    <property type="match status" value="1"/>
</dbReference>
<evidence type="ECO:0000259" key="2">
    <source>
        <dbReference type="Pfam" id="PF13786"/>
    </source>
</evidence>
<feature type="transmembrane region" description="Helical" evidence="1">
    <location>
        <begin position="41"/>
        <end position="60"/>
    </location>
</feature>
<keyword evidence="1" id="KW-1133">Transmembrane helix</keyword>
<evidence type="ECO:0000259" key="3">
    <source>
        <dbReference type="Pfam" id="PF18705"/>
    </source>
</evidence>
<name>A0A942Z8M7_9FIRM</name>